<dbReference type="SUPFAM" id="SSF51735">
    <property type="entry name" value="NAD(P)-binding Rossmann-fold domains"/>
    <property type="match status" value="1"/>
</dbReference>
<dbReference type="InterPro" id="IPR006037">
    <property type="entry name" value="RCK_C"/>
</dbReference>
<dbReference type="PANTHER" id="PTHR43833:SF7">
    <property type="entry name" value="KTR SYSTEM POTASSIUM UPTAKE PROTEIN C"/>
    <property type="match status" value="1"/>
</dbReference>
<dbReference type="GO" id="GO:0006813">
    <property type="term" value="P:potassium ion transport"/>
    <property type="evidence" value="ECO:0007669"/>
    <property type="project" value="InterPro"/>
</dbReference>
<dbReference type="RefSeq" id="WP_197660711.1">
    <property type="nucleotide sequence ID" value="NZ_JAEAGR010000004.1"/>
</dbReference>
<organism evidence="2 3">
    <name type="scientific">Mobilitalea sibirica</name>
    <dbReference type="NCBI Taxonomy" id="1462919"/>
    <lineage>
        <taxon>Bacteria</taxon>
        <taxon>Bacillati</taxon>
        <taxon>Bacillota</taxon>
        <taxon>Clostridia</taxon>
        <taxon>Lachnospirales</taxon>
        <taxon>Lachnospiraceae</taxon>
        <taxon>Mobilitalea</taxon>
    </lineage>
</organism>
<dbReference type="InterPro" id="IPR003148">
    <property type="entry name" value="RCK_N"/>
</dbReference>
<dbReference type="InterPro" id="IPR036721">
    <property type="entry name" value="RCK_C_sf"/>
</dbReference>
<dbReference type="AlphaFoldDB" id="A0A8J7HBY8"/>
<sequence length="225" mass="24871">MIHHKSIIEFGIIGLGRFGYALSKKLTELGKEIMAIDTIENRVKKVRNLTENAFLVGALDKETLLDCGIQNCATVVICIGDSIDLSVLTTLNVVSMEVPRVIARAMSYEQGLVLEKIGAEVISPENDMAVRLANRLVNSSILETIELRGDITVAEIKLTLKVSGLTVQELNLRQKYYLNIIALEHKGETITEIGPDCVLYEDDILVVVGKRENINMLEIHLAGQK</sequence>
<accession>A0A8J7HBY8</accession>
<dbReference type="SUPFAM" id="SSF116726">
    <property type="entry name" value="TrkA C-terminal domain-like"/>
    <property type="match status" value="1"/>
</dbReference>
<dbReference type="PANTHER" id="PTHR43833">
    <property type="entry name" value="POTASSIUM CHANNEL PROTEIN 2-RELATED-RELATED"/>
    <property type="match status" value="1"/>
</dbReference>
<dbReference type="Pfam" id="PF02080">
    <property type="entry name" value="TrkA_C"/>
    <property type="match status" value="1"/>
</dbReference>
<dbReference type="Proteomes" id="UP000623269">
    <property type="component" value="Unassembled WGS sequence"/>
</dbReference>
<dbReference type="Gene3D" id="3.30.70.1450">
    <property type="entry name" value="Regulator of K+ conductance, C-terminal domain"/>
    <property type="match status" value="1"/>
</dbReference>
<dbReference type="Pfam" id="PF02254">
    <property type="entry name" value="TrkA_N"/>
    <property type="match status" value="1"/>
</dbReference>
<protein>
    <submittedName>
        <fullName evidence="2">TrkA family potassium uptake protein</fullName>
    </submittedName>
</protein>
<dbReference type="Gene3D" id="3.40.50.720">
    <property type="entry name" value="NAD(P)-binding Rossmann-like Domain"/>
    <property type="match status" value="1"/>
</dbReference>
<dbReference type="PROSITE" id="PS51202">
    <property type="entry name" value="RCK_C"/>
    <property type="match status" value="1"/>
</dbReference>
<evidence type="ECO:0000313" key="2">
    <source>
        <dbReference type="EMBL" id="MBH1940492.1"/>
    </source>
</evidence>
<dbReference type="EMBL" id="JAEAGR010000004">
    <property type="protein sequence ID" value="MBH1940492.1"/>
    <property type="molecule type" value="Genomic_DNA"/>
</dbReference>
<evidence type="ECO:0000259" key="1">
    <source>
        <dbReference type="PROSITE" id="PS51202"/>
    </source>
</evidence>
<evidence type="ECO:0000313" key="3">
    <source>
        <dbReference type="Proteomes" id="UP000623269"/>
    </source>
</evidence>
<keyword evidence="3" id="KW-1185">Reference proteome</keyword>
<name>A0A8J7HBY8_9FIRM</name>
<feature type="domain" description="RCK C-terminal" evidence="1">
    <location>
        <begin position="139"/>
        <end position="223"/>
    </location>
</feature>
<comment type="caution">
    <text evidence="2">The sequence shown here is derived from an EMBL/GenBank/DDBJ whole genome shotgun (WGS) entry which is preliminary data.</text>
</comment>
<dbReference type="GO" id="GO:0008324">
    <property type="term" value="F:monoatomic cation transmembrane transporter activity"/>
    <property type="evidence" value="ECO:0007669"/>
    <property type="project" value="InterPro"/>
</dbReference>
<reference evidence="2" key="1">
    <citation type="submission" date="2020-12" db="EMBL/GenBank/DDBJ databases">
        <title>M. sibirica DSM 26468T genome.</title>
        <authorList>
            <person name="Thieme N."/>
            <person name="Rettenmaier R."/>
            <person name="Zverlov V."/>
            <person name="Liebl W."/>
        </authorList>
    </citation>
    <scope>NUCLEOTIDE SEQUENCE</scope>
    <source>
        <strain evidence="2">DSM 26468</strain>
    </source>
</reference>
<gene>
    <name evidence="2" type="ORF">I5677_06215</name>
</gene>
<proteinExistence type="predicted"/>
<dbReference type="InterPro" id="IPR050721">
    <property type="entry name" value="Trk_Ktr_HKT_K-transport"/>
</dbReference>
<dbReference type="InterPro" id="IPR036291">
    <property type="entry name" value="NAD(P)-bd_dom_sf"/>
</dbReference>